<reference evidence="8" key="1">
    <citation type="submission" date="2021-12" db="EMBL/GenBank/DDBJ databases">
        <authorList>
            <person name="King R."/>
        </authorList>
    </citation>
    <scope>NUCLEOTIDE SEQUENCE</scope>
</reference>
<keyword evidence="4" id="KW-0496">Mitochondrion</keyword>
<evidence type="ECO:0000313" key="9">
    <source>
        <dbReference type="Proteomes" id="UP001152759"/>
    </source>
</evidence>
<dbReference type="PANTHER" id="PTHR31542:SF1">
    <property type="entry name" value="LARGE RIBOSOMAL SUBUNIT PROTEIN ML50"/>
    <property type="match status" value="1"/>
</dbReference>
<accession>A0A9P0EYB1</accession>
<dbReference type="KEGG" id="btab:109034021"/>
<dbReference type="InterPro" id="IPR018305">
    <property type="entry name" value="Ribosomal_m50"/>
</dbReference>
<evidence type="ECO:0000256" key="2">
    <source>
        <dbReference type="ARBA" id="ARBA00008860"/>
    </source>
</evidence>
<evidence type="ECO:0000313" key="8">
    <source>
        <dbReference type="EMBL" id="CAH0380914.1"/>
    </source>
</evidence>
<comment type="similarity">
    <text evidence="2">Belongs to the mitochondrion-specific ribosomal protein mL50 family.</text>
</comment>
<dbReference type="AlphaFoldDB" id="A0A9P0EYB1"/>
<protein>
    <recommendedName>
        <fullName evidence="6">Large ribosomal subunit protein mL50</fullName>
    </recommendedName>
    <alternativeName>
        <fullName evidence="7">39S ribosomal protein L50, mitochondrial</fullName>
    </alternativeName>
</protein>
<dbReference type="EMBL" id="OU963862">
    <property type="protein sequence ID" value="CAH0380914.1"/>
    <property type="molecule type" value="Genomic_DNA"/>
</dbReference>
<evidence type="ECO:0000256" key="6">
    <source>
        <dbReference type="ARBA" id="ARBA00035183"/>
    </source>
</evidence>
<evidence type="ECO:0000256" key="5">
    <source>
        <dbReference type="ARBA" id="ARBA00023274"/>
    </source>
</evidence>
<evidence type="ECO:0000256" key="7">
    <source>
        <dbReference type="ARBA" id="ARBA00035398"/>
    </source>
</evidence>
<dbReference type="GO" id="GO:0005762">
    <property type="term" value="C:mitochondrial large ribosomal subunit"/>
    <property type="evidence" value="ECO:0007669"/>
    <property type="project" value="TreeGrafter"/>
</dbReference>
<evidence type="ECO:0000256" key="3">
    <source>
        <dbReference type="ARBA" id="ARBA00022980"/>
    </source>
</evidence>
<name>A0A9P0EYB1_BEMTA</name>
<evidence type="ECO:0000256" key="1">
    <source>
        <dbReference type="ARBA" id="ARBA00004173"/>
    </source>
</evidence>
<evidence type="ECO:0000256" key="4">
    <source>
        <dbReference type="ARBA" id="ARBA00023128"/>
    </source>
</evidence>
<proteinExistence type="inferred from homology"/>
<keyword evidence="3" id="KW-0689">Ribosomal protein</keyword>
<organism evidence="8 9">
    <name type="scientific">Bemisia tabaci</name>
    <name type="common">Sweetpotato whitefly</name>
    <name type="synonym">Aleurodes tabaci</name>
    <dbReference type="NCBI Taxonomy" id="7038"/>
    <lineage>
        <taxon>Eukaryota</taxon>
        <taxon>Metazoa</taxon>
        <taxon>Ecdysozoa</taxon>
        <taxon>Arthropoda</taxon>
        <taxon>Hexapoda</taxon>
        <taxon>Insecta</taxon>
        <taxon>Pterygota</taxon>
        <taxon>Neoptera</taxon>
        <taxon>Paraneoptera</taxon>
        <taxon>Hemiptera</taxon>
        <taxon>Sternorrhyncha</taxon>
        <taxon>Aleyrodoidea</taxon>
        <taxon>Aleyrodidae</taxon>
        <taxon>Aleyrodinae</taxon>
        <taxon>Bemisia</taxon>
    </lineage>
</organism>
<dbReference type="Proteomes" id="UP001152759">
    <property type="component" value="Chromosome 1"/>
</dbReference>
<dbReference type="Pfam" id="PF10501">
    <property type="entry name" value="Ribosomal_L50"/>
    <property type="match status" value="1"/>
</dbReference>
<dbReference type="PANTHER" id="PTHR31542">
    <property type="entry name" value="39A RIBOSOMAL PROTEIN L50, MITOCHONDRIAL"/>
    <property type="match status" value="1"/>
</dbReference>
<keyword evidence="9" id="KW-1185">Reference proteome</keyword>
<gene>
    <name evidence="8" type="ORF">BEMITA_LOCUS622</name>
</gene>
<sequence>MAALVRHVLPNKNFSPFLTQFRFINGKTASGRDVPKSKKKHKLPHLLKLKKKEKRPDHELELVEPFFPIGQSIMARGFLRPNKPYEPPENVEELLKNVSKKVLLSSNHTVPLDDPDKRFKFFYECEKTLNYRIPNSLLHTMRTLRDVYEFYTTPVDTRTPYDALISRDDLPPNLHIQKEPVRYHPEDDSFFKTTVFPQSSTIVTNIKAKKKFKGYDAGPITDY</sequence>
<keyword evidence="5" id="KW-0687">Ribonucleoprotein</keyword>
<comment type="subcellular location">
    <subcellularLocation>
        <location evidence="1">Mitochondrion</location>
    </subcellularLocation>
</comment>